<dbReference type="PRINTS" id="PR00405">
    <property type="entry name" value="REVINTRACTNG"/>
</dbReference>
<dbReference type="Gene3D" id="1.10.220.150">
    <property type="entry name" value="Arf GTPase activating protein"/>
    <property type="match status" value="1"/>
</dbReference>
<feature type="compositionally biased region" description="Polar residues" evidence="6">
    <location>
        <begin position="336"/>
        <end position="347"/>
    </location>
</feature>
<evidence type="ECO:0000259" key="7">
    <source>
        <dbReference type="PROSITE" id="PS50115"/>
    </source>
</evidence>
<feature type="compositionally biased region" description="Polar residues" evidence="6">
    <location>
        <begin position="361"/>
        <end position="384"/>
    </location>
</feature>
<reference evidence="9 10" key="1">
    <citation type="submission" date="2025-05" db="UniProtKB">
        <authorList>
            <consortium name="RefSeq"/>
        </authorList>
    </citation>
    <scope>IDENTIFICATION</scope>
    <source>
        <tissue evidence="9 10">Muscle</tissue>
    </source>
</reference>
<proteinExistence type="predicted"/>
<name>A0ABM1T232_LIMPO</name>
<dbReference type="InterPro" id="IPR001164">
    <property type="entry name" value="ArfGAP_dom"/>
</dbReference>
<evidence type="ECO:0000256" key="1">
    <source>
        <dbReference type="ARBA" id="ARBA00022468"/>
    </source>
</evidence>
<protein>
    <submittedName>
        <fullName evidence="9 10">ADP-ribosylation factor GTPase-activating protein 1-like</fullName>
    </submittedName>
</protein>
<dbReference type="PROSITE" id="PS50115">
    <property type="entry name" value="ARFGAP"/>
    <property type="match status" value="1"/>
</dbReference>
<evidence type="ECO:0000313" key="12">
    <source>
        <dbReference type="RefSeq" id="XP_022249938.1"/>
    </source>
</evidence>
<evidence type="ECO:0000313" key="10">
    <source>
        <dbReference type="RefSeq" id="XP_022249936.1"/>
    </source>
</evidence>
<dbReference type="Pfam" id="PF01412">
    <property type="entry name" value="ArfGap"/>
    <property type="match status" value="1"/>
</dbReference>
<accession>A0ABM1T232</accession>
<dbReference type="RefSeq" id="XP_022249936.1">
    <property type="nucleotide sequence ID" value="XM_022394228.1"/>
</dbReference>
<keyword evidence="1" id="KW-0343">GTPase activation</keyword>
<evidence type="ECO:0000256" key="4">
    <source>
        <dbReference type="ARBA" id="ARBA00022833"/>
    </source>
</evidence>
<organism evidence="8 12">
    <name type="scientific">Limulus polyphemus</name>
    <name type="common">Atlantic horseshoe crab</name>
    <dbReference type="NCBI Taxonomy" id="6850"/>
    <lineage>
        <taxon>Eukaryota</taxon>
        <taxon>Metazoa</taxon>
        <taxon>Ecdysozoa</taxon>
        <taxon>Arthropoda</taxon>
        <taxon>Chelicerata</taxon>
        <taxon>Merostomata</taxon>
        <taxon>Xiphosura</taxon>
        <taxon>Limulidae</taxon>
        <taxon>Limulus</taxon>
    </lineage>
</organism>
<feature type="compositionally biased region" description="Basic and acidic residues" evidence="6">
    <location>
        <begin position="348"/>
        <end position="357"/>
    </location>
</feature>
<dbReference type="RefSeq" id="XP_022249938.1">
    <property type="nucleotide sequence ID" value="XM_022394230.1"/>
</dbReference>
<evidence type="ECO:0000313" key="9">
    <source>
        <dbReference type="RefSeq" id="XP_013781964.2"/>
    </source>
</evidence>
<feature type="domain" description="Arf-GAP" evidence="7">
    <location>
        <begin position="7"/>
        <end position="124"/>
    </location>
</feature>
<evidence type="ECO:0000313" key="8">
    <source>
        <dbReference type="Proteomes" id="UP000694941"/>
    </source>
</evidence>
<dbReference type="InterPro" id="IPR038508">
    <property type="entry name" value="ArfGAP_dom_sf"/>
</dbReference>
<dbReference type="RefSeq" id="XP_013781964.2">
    <property type="nucleotide sequence ID" value="XM_013926510.2"/>
</dbReference>
<evidence type="ECO:0000256" key="6">
    <source>
        <dbReference type="SAM" id="MobiDB-lite"/>
    </source>
</evidence>
<dbReference type="SMART" id="SM00105">
    <property type="entry name" value="ArfGap"/>
    <property type="match status" value="1"/>
</dbReference>
<sequence>MASPRTCQIFQDLKTKNENNNCFECGTCNPQWASVTYGILICLECSGKHRGLGVHLSFVRSVFMDKWKDVELEKMKVGGNKKAQDFLEKQPDWNSSMPFREKYNTKAAALYRDKIVTESQGKTWSVETSPAMNYHPGSSSGGTADFNIEQQGSRSNSCSQICDWEEGCSSYQRSGYTDPSNSSKKNSFIVKYQETNLSRPENIPLHQGGKYIGFGNTPVQPPRSQSQGLLNEVWASLSSGWTSLFVGSTNFASKASEETVKFRSLASQRISELTDIVTEKVADVSKKRWKDLSVKFNQKSTTLDTVLGSPSEASSLLVVHSQPLTKIERNQDPDKSNTPLLQDQLQSPDRDSAEDWGCKSSPDNSSLTKGGKSAVNNVWGTPSRNFKKKPSSSSPQKPKTRDGRSPLLSRAKKGKEGEQLLIDFGDDSGGGRNDSEEATWDNFDVKKGYQKVASTK</sequence>
<keyword evidence="8" id="KW-1185">Reference proteome</keyword>
<dbReference type="SUPFAM" id="SSF57863">
    <property type="entry name" value="ArfGap/RecO-like zinc finger"/>
    <property type="match status" value="1"/>
</dbReference>
<dbReference type="PANTHER" id="PTHR46395:SF1">
    <property type="entry name" value="ADP-RIBOSYLATION FACTOR GTPASE-ACTIVATING PROTEIN 1"/>
    <property type="match status" value="1"/>
</dbReference>
<evidence type="ECO:0000256" key="2">
    <source>
        <dbReference type="ARBA" id="ARBA00022723"/>
    </source>
</evidence>
<dbReference type="RefSeq" id="XP_022249937.1">
    <property type="nucleotide sequence ID" value="XM_022394229.1"/>
</dbReference>
<dbReference type="PANTHER" id="PTHR46395">
    <property type="entry name" value="ADP-RIBOSYLATION FACTOR GTPASE-ACTIVATING PROTEIN 1"/>
    <property type="match status" value="1"/>
</dbReference>
<evidence type="ECO:0000256" key="5">
    <source>
        <dbReference type="PROSITE-ProRule" id="PRU00288"/>
    </source>
</evidence>
<dbReference type="InterPro" id="IPR037278">
    <property type="entry name" value="ARFGAP/RecO"/>
</dbReference>
<keyword evidence="4" id="KW-0862">Zinc</keyword>
<feature type="region of interest" description="Disordered" evidence="6">
    <location>
        <begin position="327"/>
        <end position="439"/>
    </location>
</feature>
<feature type="region of interest" description="Disordered" evidence="6">
    <location>
        <begin position="127"/>
        <end position="150"/>
    </location>
</feature>
<dbReference type="CDD" id="cd08830">
    <property type="entry name" value="ArfGap_ArfGap1"/>
    <property type="match status" value="1"/>
</dbReference>
<evidence type="ECO:0000256" key="3">
    <source>
        <dbReference type="ARBA" id="ARBA00022771"/>
    </source>
</evidence>
<gene>
    <name evidence="9 10 11 12" type="primary">LOC106466252</name>
</gene>
<evidence type="ECO:0000313" key="11">
    <source>
        <dbReference type="RefSeq" id="XP_022249937.1"/>
    </source>
</evidence>
<keyword evidence="2" id="KW-0479">Metal-binding</keyword>
<dbReference type="GeneID" id="106466252"/>
<keyword evidence="3 5" id="KW-0863">Zinc-finger</keyword>
<dbReference type="Proteomes" id="UP000694941">
    <property type="component" value="Unplaced"/>
</dbReference>